<evidence type="ECO:0000313" key="3">
    <source>
        <dbReference type="Proteomes" id="UP000653797"/>
    </source>
</evidence>
<dbReference type="Proteomes" id="UP000653797">
    <property type="component" value="Unassembled WGS sequence"/>
</dbReference>
<feature type="signal peptide" evidence="1">
    <location>
        <begin position="1"/>
        <end position="24"/>
    </location>
</feature>
<proteinExistence type="predicted"/>
<dbReference type="AlphaFoldDB" id="A0A927GCN7"/>
<gene>
    <name evidence="2" type="ORF">IC230_08610</name>
</gene>
<protein>
    <submittedName>
        <fullName evidence="2">Uncharacterized protein</fullName>
    </submittedName>
</protein>
<name>A0A927GCN7_9BACT</name>
<reference evidence="2" key="1">
    <citation type="submission" date="2020-09" db="EMBL/GenBank/DDBJ databases">
        <authorList>
            <person name="Kim M.K."/>
        </authorList>
    </citation>
    <scope>NUCLEOTIDE SEQUENCE</scope>
    <source>
        <strain evidence="2">BT704</strain>
    </source>
</reference>
<feature type="chain" id="PRO_5036700736" evidence="1">
    <location>
        <begin position="25"/>
        <end position="234"/>
    </location>
</feature>
<keyword evidence="3" id="KW-1185">Reference proteome</keyword>
<evidence type="ECO:0000313" key="2">
    <source>
        <dbReference type="EMBL" id="MBD2752947.1"/>
    </source>
</evidence>
<sequence>MLRKNYVYKAIVYLLLVGVGVSCQTNNLDPTNIDSNYFPLEIGDYWIYQVTQENYAAANSAKKSVFQLQQKISSSYTQNGQLLYLIEESVKRSEQAGWQLNAIRTVYKNLKEVVSLEHNVPIVRMVFPINTTTSWNVNEYNANADTLLRYQDAGKTFAVSKLNFDRTVSVFGADDSTLVNQERYRRVYAQNVGLVYSENVSLAYCQSSAACIGKAIIESGTKQKWELLSTNRLP</sequence>
<dbReference type="EMBL" id="JACXAA010000002">
    <property type="protein sequence ID" value="MBD2752947.1"/>
    <property type="molecule type" value="Genomic_DNA"/>
</dbReference>
<comment type="caution">
    <text evidence="2">The sequence shown here is derived from an EMBL/GenBank/DDBJ whole genome shotgun (WGS) entry which is preliminary data.</text>
</comment>
<evidence type="ECO:0000256" key="1">
    <source>
        <dbReference type="SAM" id="SignalP"/>
    </source>
</evidence>
<dbReference type="RefSeq" id="WP_191038558.1">
    <property type="nucleotide sequence ID" value="NZ_JACXAA010000002.1"/>
</dbReference>
<organism evidence="2 3">
    <name type="scientific">Spirosoma validum</name>
    <dbReference type="NCBI Taxonomy" id="2771355"/>
    <lineage>
        <taxon>Bacteria</taxon>
        <taxon>Pseudomonadati</taxon>
        <taxon>Bacteroidota</taxon>
        <taxon>Cytophagia</taxon>
        <taxon>Cytophagales</taxon>
        <taxon>Cytophagaceae</taxon>
        <taxon>Spirosoma</taxon>
    </lineage>
</organism>
<accession>A0A927GCN7</accession>
<keyword evidence="1" id="KW-0732">Signal</keyword>
<dbReference type="PROSITE" id="PS51257">
    <property type="entry name" value="PROKAR_LIPOPROTEIN"/>
    <property type="match status" value="1"/>
</dbReference>